<dbReference type="Pfam" id="PF01977">
    <property type="entry name" value="UbiD"/>
    <property type="match status" value="1"/>
</dbReference>
<gene>
    <name evidence="5" type="ORF">FNH06_11325</name>
</gene>
<dbReference type="InterPro" id="IPR049383">
    <property type="entry name" value="UbiD-like_N"/>
</dbReference>
<dbReference type="Gene3D" id="3.40.1670.10">
    <property type="entry name" value="UbiD C-terminal domain-like"/>
    <property type="match status" value="1"/>
</dbReference>
<feature type="domain" description="3-octaprenyl-4-hydroxybenzoate carboxy-lyase-like N-terminal" evidence="3">
    <location>
        <begin position="41"/>
        <end position="113"/>
    </location>
</feature>
<dbReference type="SUPFAM" id="SSF50475">
    <property type="entry name" value="FMN-binding split barrel"/>
    <property type="match status" value="1"/>
</dbReference>
<feature type="domain" description="3-octaprenyl-4-hydroxybenzoate carboxy-lyase-like Rift-related" evidence="2">
    <location>
        <begin position="142"/>
        <end position="339"/>
    </location>
</feature>
<evidence type="ECO:0000259" key="4">
    <source>
        <dbReference type="Pfam" id="PF20696"/>
    </source>
</evidence>
<dbReference type="SUPFAM" id="SSF143968">
    <property type="entry name" value="UbiD C-terminal domain-like"/>
    <property type="match status" value="1"/>
</dbReference>
<comment type="caution">
    <text evidence="5">The sequence shown here is derived from an EMBL/GenBank/DDBJ whole genome shotgun (WGS) entry which is preliminary data.</text>
</comment>
<reference evidence="5 6" key="1">
    <citation type="submission" date="2019-07" db="EMBL/GenBank/DDBJ databases">
        <title>New species of Amycolatopsis and Streptomyces.</title>
        <authorList>
            <person name="Duangmal K."/>
            <person name="Teo W.F.A."/>
            <person name="Lipun K."/>
        </authorList>
    </citation>
    <scope>NUCLEOTIDE SEQUENCE [LARGE SCALE GENOMIC DNA]</scope>
    <source>
        <strain evidence="5 6">JCM 30562</strain>
    </source>
</reference>
<dbReference type="AlphaFoldDB" id="A0A558AFC5"/>
<evidence type="ECO:0000256" key="1">
    <source>
        <dbReference type="SAM" id="MobiDB-lite"/>
    </source>
</evidence>
<evidence type="ECO:0000259" key="3">
    <source>
        <dbReference type="Pfam" id="PF20695"/>
    </source>
</evidence>
<evidence type="ECO:0000313" key="5">
    <source>
        <dbReference type="EMBL" id="TVT22933.1"/>
    </source>
</evidence>
<dbReference type="Pfam" id="PF20695">
    <property type="entry name" value="UbiD_N"/>
    <property type="match status" value="1"/>
</dbReference>
<proteinExistence type="predicted"/>
<feature type="region of interest" description="Disordered" evidence="1">
    <location>
        <begin position="1"/>
        <end position="29"/>
    </location>
</feature>
<dbReference type="InterPro" id="IPR002830">
    <property type="entry name" value="UbiD"/>
</dbReference>
<evidence type="ECO:0000259" key="2">
    <source>
        <dbReference type="Pfam" id="PF01977"/>
    </source>
</evidence>
<name>A0A558AFC5_9PSEU</name>
<dbReference type="GO" id="GO:0005737">
    <property type="term" value="C:cytoplasm"/>
    <property type="evidence" value="ECO:0007669"/>
    <property type="project" value="TreeGrafter"/>
</dbReference>
<dbReference type="Proteomes" id="UP000318578">
    <property type="component" value="Unassembled WGS sequence"/>
</dbReference>
<dbReference type="InterPro" id="IPR049381">
    <property type="entry name" value="UbiD-like_C"/>
</dbReference>
<evidence type="ECO:0000313" key="6">
    <source>
        <dbReference type="Proteomes" id="UP000318578"/>
    </source>
</evidence>
<dbReference type="GO" id="GO:0033494">
    <property type="term" value="P:ferulate metabolic process"/>
    <property type="evidence" value="ECO:0007669"/>
    <property type="project" value="TreeGrafter"/>
</dbReference>
<organism evidence="5 6">
    <name type="scientific">Amycolatopsis acidiphila</name>
    <dbReference type="NCBI Taxonomy" id="715473"/>
    <lineage>
        <taxon>Bacteria</taxon>
        <taxon>Bacillati</taxon>
        <taxon>Actinomycetota</taxon>
        <taxon>Actinomycetes</taxon>
        <taxon>Pseudonocardiales</taxon>
        <taxon>Pseudonocardiaceae</taxon>
        <taxon>Amycolatopsis</taxon>
    </lineage>
</organism>
<keyword evidence="6" id="KW-1185">Reference proteome</keyword>
<feature type="compositionally biased region" description="Low complexity" evidence="1">
    <location>
        <begin position="16"/>
        <end position="29"/>
    </location>
</feature>
<dbReference type="Pfam" id="PF20696">
    <property type="entry name" value="UbiD_C"/>
    <property type="match status" value="1"/>
</dbReference>
<feature type="domain" description="3-octaprenyl-4-hydroxybenzoate carboxy-lyase-like C-terminal" evidence="4">
    <location>
        <begin position="353"/>
        <end position="477"/>
    </location>
</feature>
<dbReference type="PANTHER" id="PTHR30108">
    <property type="entry name" value="3-OCTAPRENYL-4-HYDROXYBENZOATE CARBOXY-LYASE-RELATED"/>
    <property type="match status" value="1"/>
</dbReference>
<dbReference type="GO" id="GO:0016831">
    <property type="term" value="F:carboxy-lyase activity"/>
    <property type="evidence" value="ECO:0007669"/>
    <property type="project" value="InterPro"/>
</dbReference>
<dbReference type="GO" id="GO:0046281">
    <property type="term" value="P:cinnamic acid catabolic process"/>
    <property type="evidence" value="ECO:0007669"/>
    <property type="project" value="TreeGrafter"/>
</dbReference>
<accession>A0A558AFC5</accession>
<protein>
    <submittedName>
        <fullName evidence="5">UbiD family decarboxylase</fullName>
    </submittedName>
</protein>
<dbReference type="PANTHER" id="PTHR30108:SF17">
    <property type="entry name" value="FERULIC ACID DECARBOXYLASE 1"/>
    <property type="match status" value="1"/>
</dbReference>
<dbReference type="EMBL" id="VJZA01000014">
    <property type="protein sequence ID" value="TVT22933.1"/>
    <property type="molecule type" value="Genomic_DNA"/>
</dbReference>
<dbReference type="OrthoDB" id="9809841at2"/>
<sequence>MSRAGLLPVRSRRRPIPSTRRSTSMPRQPSDIIQSDLRAFIEAVEDGGELEVVSGAHWDKEMGAVTEVLYRQKVEKSPMLVFDKVPGYPEQNRCLYGMFGSPMRLALALGMEPAVAQSRTTMLNDFRKIIKRGFDQIPPKAVDDGPVLENVLSGDEIDLLELFPVPVHHELDGGRYIGTACGVVTRDPDSGRVNVGTYRVQVTGKDTCASYISNGKQGRIHRDKYFAEGKPCPVAIIVGMDPVTYLAAGYTLADQVPEYEWCGGVLGRPHEVIEGQLTGLPFPARSEIVLEGEILPHDRVEEGPFGEWHGYYAGEARDEPVIRIKRVYHRSNPILTCAASQKPPHAHLFERCFLRSAALLDSLEGAGIPDVVSAWTHQAGSGRTFVVVSVKQRYFGHSTQVGLVASQVNPVGYIGRWIVVVDDDIDPSDIHDVIWAMGTRCDPKTMTTVLDRCWSSRLDTLVTDYDRLYNSRMVIDACIPYERIKDFPKIAQTSPELAAEVRAKYPNLYR</sequence>
<dbReference type="NCBIfam" id="TIGR00148">
    <property type="entry name" value="UbiD family decarboxylase"/>
    <property type="match status" value="1"/>
</dbReference>
<dbReference type="InterPro" id="IPR048304">
    <property type="entry name" value="UbiD_Rift_dom"/>
</dbReference>